<reference evidence="5 6" key="1">
    <citation type="submission" date="2016-02" db="EMBL/GenBank/DDBJ databases">
        <title>Genome analysis of coral dinoflagellate symbionts highlights evolutionary adaptations to a symbiotic lifestyle.</title>
        <authorList>
            <person name="Aranda M."/>
            <person name="Li Y."/>
            <person name="Liew Y.J."/>
            <person name="Baumgarten S."/>
            <person name="Simakov O."/>
            <person name="Wilson M."/>
            <person name="Piel J."/>
            <person name="Ashoor H."/>
            <person name="Bougouffa S."/>
            <person name="Bajic V.B."/>
            <person name="Ryu T."/>
            <person name="Ravasi T."/>
            <person name="Bayer T."/>
            <person name="Micklem G."/>
            <person name="Kim H."/>
            <person name="Bhak J."/>
            <person name="Lajeunesse T.C."/>
            <person name="Voolstra C.R."/>
        </authorList>
    </citation>
    <scope>NUCLEOTIDE SEQUENCE [LARGE SCALE GENOMIC DNA]</scope>
    <source>
        <strain evidence="5 6">CCMP2467</strain>
    </source>
</reference>
<dbReference type="PROSITE" id="PS50800">
    <property type="entry name" value="SAP"/>
    <property type="match status" value="1"/>
</dbReference>
<proteinExistence type="predicted"/>
<evidence type="ECO:0000313" key="6">
    <source>
        <dbReference type="Proteomes" id="UP000186817"/>
    </source>
</evidence>
<dbReference type="InterPro" id="IPR001584">
    <property type="entry name" value="Integrase_cat-core"/>
</dbReference>
<evidence type="ECO:0000256" key="2">
    <source>
        <dbReference type="SAM" id="MobiDB-lite"/>
    </source>
</evidence>
<name>A0A1Q9DRI3_SYMMI</name>
<keyword evidence="6" id="KW-1185">Reference proteome</keyword>
<dbReference type="Proteomes" id="UP000186817">
    <property type="component" value="Unassembled WGS sequence"/>
</dbReference>
<evidence type="ECO:0000313" key="5">
    <source>
        <dbReference type="EMBL" id="OLP97790.1"/>
    </source>
</evidence>
<organism evidence="5 6">
    <name type="scientific">Symbiodinium microadriaticum</name>
    <name type="common">Dinoflagellate</name>
    <name type="synonym">Zooxanthella microadriatica</name>
    <dbReference type="NCBI Taxonomy" id="2951"/>
    <lineage>
        <taxon>Eukaryota</taxon>
        <taxon>Sar</taxon>
        <taxon>Alveolata</taxon>
        <taxon>Dinophyceae</taxon>
        <taxon>Suessiales</taxon>
        <taxon>Symbiodiniaceae</taxon>
        <taxon>Symbiodinium</taxon>
    </lineage>
</organism>
<sequence>MRIKGESPDGKKYRYLLVGAYSHPKLELPKDIPFPDEEEEEIEPELDPLEEDEGDVVLGEGEDDEQKEMNKRFQKIYEGIGDNIEYQTLHFAVPMNTRTSKEVRSKIQQIYLQLRQHGLPLVRIHSDRGLELKAKETRAWMADRDILATTGESQQPQQNGRAEALVRTIKRRVKALLRSAHLPMSCWPSAAEFAARRQRDLALGNFEDKDLPYGAPTHVKYKRFGEGGRYDLLERWKEGVFVGDLVEFGPYEVEVPVPERRVRGKASVAQLLQEPISDLDRAAKEYIDEGKYDLETVVDLWEKLRSSARRTTRNAQGEGLQWMVGQYTHGGQCGVVNDTNVYPFVTTYLVNAFKELTGISDFTSLLVTEDVGMKCHRDVHNYVGRSNVLLPLLPCEDGGGVWLEADPGSYSFQDEWRQLPNRGWRRGRVHELQPGVPIVINPRRFHATEPWKGRRLVMTTYTPRTSSMKQPTYETLKEYGFEPPPLPPQVPEQLQQTVLRMLSADSVKDSNINEAVLFLMKETEGERRQRTQQISEELQQLQEDVLGRLKERREWLQEFLAEEEILAEEIGVVGEAINEEIMGINGVVRDLIQDVEKQVKEVEKKCEDLYLRVANVDDDKEIGDIEDYLANLKKDLEVTLDVPLDQVKSNLDLWVEPMAKELANLEEKTGAIERWSIAEARKLEREGRLILIPGKVVCTVKPPAPLGPGSPPSTVPRWKRKARVVICGNLAGQTHDPNDLFAAGASVEGLRLALAIAVSMGWCVASTDVSAAFLQVLWPRDRPIYGVLPPKVLQQAGLVKQDVVFVVRRALYGLRESPALWAAHRTEVLGRLSVNTKEGRVFLKQMTTDSELWMILLEPTKGAKPILRGILVTYVDDLLYLAARDLILNLREEIASIWPCSDLEFATEGLRYLGMELVQEESTVTLSQEAYVDNLVRLHGLDPQSKAGLPCPKEWLQDEDFNDVAENFNEEELKRAQKVTGECLWLAYRTRPDILFVTNYMAAMTSRKPVKVYNVGLKVISYLNATAGLKLRVAATAEQTQSTAEQTQSTAEQPMGSQVKGHLAGFRVPLAGCCDASFAPYGGKSYGCSMTMLDRTPVWWKAGKQQLVAMSVCEAELLEGSNCALLLESTMSMVRELLPDSVPPRMYIDNQAAGNLLNGSTGSWRTRHLRIRHSYVLDRVKSGHVVVEHIAGEDQPADLPTKMHSRARLIHLLEAWGMVGIPELDARTTLKGLKLGCVFLLLLAIQSLAVEAAKDPLPATGTMELFLMLMLTCVSAVALWELGKDRAISEEENGYEHGRDAAGFLIHEGKAYNIHKGEAYNTYKGEAYNAYESEAYNTYESEIYHAHNEFATINPHWAGDTCPQYAGGQFERDRVVKDTLGLMTVQHLKEGLEAEGLPTTGIKCDLVRRSYFIVAGKMESLLTDSTSGL</sequence>
<keyword evidence="1" id="KW-0175">Coiled coil</keyword>
<dbReference type="Pfam" id="PF07727">
    <property type="entry name" value="RVT_2"/>
    <property type="match status" value="1"/>
</dbReference>
<evidence type="ECO:0000259" key="3">
    <source>
        <dbReference type="PROSITE" id="PS50800"/>
    </source>
</evidence>
<feature type="region of interest" description="Disordered" evidence="2">
    <location>
        <begin position="26"/>
        <end position="52"/>
    </location>
</feature>
<accession>A0A1Q9DRI3</accession>
<dbReference type="SUPFAM" id="SSF53098">
    <property type="entry name" value="Ribonuclease H-like"/>
    <property type="match status" value="1"/>
</dbReference>
<dbReference type="GO" id="GO:0003676">
    <property type="term" value="F:nucleic acid binding"/>
    <property type="evidence" value="ECO:0007669"/>
    <property type="project" value="InterPro"/>
</dbReference>
<dbReference type="InterPro" id="IPR036397">
    <property type="entry name" value="RNaseH_sf"/>
</dbReference>
<feature type="coiled-coil region" evidence="1">
    <location>
        <begin position="585"/>
        <end position="619"/>
    </location>
</feature>
<feature type="domain" description="SAP" evidence="3">
    <location>
        <begin position="1380"/>
        <end position="1414"/>
    </location>
</feature>
<gene>
    <name evidence="5" type="primary">GIP</name>
    <name evidence="5" type="ORF">AK812_SmicGene19842</name>
</gene>
<dbReference type="InterPro" id="IPR013103">
    <property type="entry name" value="RVT_2"/>
</dbReference>
<feature type="domain" description="Integrase catalytic" evidence="4">
    <location>
        <begin position="44"/>
        <end position="224"/>
    </location>
</feature>
<feature type="compositionally biased region" description="Acidic residues" evidence="2">
    <location>
        <begin position="34"/>
        <end position="52"/>
    </location>
</feature>
<dbReference type="Gene3D" id="3.30.420.10">
    <property type="entry name" value="Ribonuclease H-like superfamily/Ribonuclease H"/>
    <property type="match status" value="1"/>
</dbReference>
<protein>
    <submittedName>
        <fullName evidence="5">Copia protein</fullName>
    </submittedName>
</protein>
<evidence type="ECO:0000256" key="1">
    <source>
        <dbReference type="SAM" id="Coils"/>
    </source>
</evidence>
<dbReference type="InterPro" id="IPR003034">
    <property type="entry name" value="SAP_dom"/>
</dbReference>
<dbReference type="InterPro" id="IPR012337">
    <property type="entry name" value="RNaseH-like_sf"/>
</dbReference>
<comment type="caution">
    <text evidence="5">The sequence shown here is derived from an EMBL/GenBank/DDBJ whole genome shotgun (WGS) entry which is preliminary data.</text>
</comment>
<dbReference type="GO" id="GO:0015074">
    <property type="term" value="P:DNA integration"/>
    <property type="evidence" value="ECO:0007669"/>
    <property type="project" value="InterPro"/>
</dbReference>
<dbReference type="CDD" id="cd09272">
    <property type="entry name" value="RNase_HI_RT_Ty1"/>
    <property type="match status" value="1"/>
</dbReference>
<dbReference type="GO" id="GO:0005737">
    <property type="term" value="C:cytoplasm"/>
    <property type="evidence" value="ECO:0007669"/>
    <property type="project" value="UniProtKB-ARBA"/>
</dbReference>
<evidence type="ECO:0000259" key="4">
    <source>
        <dbReference type="PROSITE" id="PS50994"/>
    </source>
</evidence>
<dbReference type="OrthoDB" id="422041at2759"/>
<dbReference type="EMBL" id="LSRX01000421">
    <property type="protein sequence ID" value="OLP97790.1"/>
    <property type="molecule type" value="Genomic_DNA"/>
</dbReference>
<dbReference type="PROSITE" id="PS50994">
    <property type="entry name" value="INTEGRASE"/>
    <property type="match status" value="1"/>
</dbReference>